<protein>
    <submittedName>
        <fullName evidence="1">Uncharacterized protein</fullName>
    </submittedName>
</protein>
<sequence length="317" mass="34389">MTAGAIGKQLDHRRAEIAPRALRGPFRRGPHGEEVIAIDAQAREPVGDRLRRESRRVAPGDARIAGDRPLVVGDAQDRRRAVDGGEGQCLVKITLGRGAFADIGERDPVVALRVEAIIARREQDRQLTSLQGVFLVREDLVDHVDHGVAARHQPPHHTIGWKAHVVAPEHHRLCDADRLLAGRLHVEAGLALAMRSEHSVVERTGQQHRAQAAQQGRRIEPRVPGAYRLTIGIEHSDEPIGHVPHLGLRGADVRPAGLTRGSDGDMGEIGLLAGPGGRFGNVQTKLGSIGHGNLAGDDARERYASLCHSNSRLPFRL</sequence>
<name>A0A915ZV87_9GLOM</name>
<dbReference type="Proteomes" id="UP000684084">
    <property type="component" value="Unassembled WGS sequence"/>
</dbReference>
<reference evidence="1" key="1">
    <citation type="submission" date="2020-05" db="EMBL/GenBank/DDBJ databases">
        <authorList>
            <person name="Rincon C."/>
            <person name="Sanders R I."/>
            <person name="Robbins C."/>
            <person name="Chaturvedi A."/>
        </authorList>
    </citation>
    <scope>NUCLEOTIDE SEQUENCE</scope>
    <source>
        <strain evidence="1">CHB12</strain>
    </source>
</reference>
<accession>A0A915ZV87</accession>
<organism evidence="1 2">
    <name type="scientific">Rhizophagus irregularis</name>
    <dbReference type="NCBI Taxonomy" id="588596"/>
    <lineage>
        <taxon>Eukaryota</taxon>
        <taxon>Fungi</taxon>
        <taxon>Fungi incertae sedis</taxon>
        <taxon>Mucoromycota</taxon>
        <taxon>Glomeromycotina</taxon>
        <taxon>Glomeromycetes</taxon>
        <taxon>Glomerales</taxon>
        <taxon>Glomeraceae</taxon>
        <taxon>Rhizophagus</taxon>
    </lineage>
</organism>
<dbReference type="AlphaFoldDB" id="A0A915ZV87"/>
<gene>
    <name evidence="1" type="ORF">CHRIB12_LOCUS22256</name>
</gene>
<dbReference type="EMBL" id="CAGKOT010000075">
    <property type="protein sequence ID" value="CAB5392102.1"/>
    <property type="molecule type" value="Genomic_DNA"/>
</dbReference>
<evidence type="ECO:0000313" key="2">
    <source>
        <dbReference type="Proteomes" id="UP000684084"/>
    </source>
</evidence>
<proteinExistence type="predicted"/>
<evidence type="ECO:0000313" key="1">
    <source>
        <dbReference type="EMBL" id="CAB5392102.1"/>
    </source>
</evidence>
<comment type="caution">
    <text evidence="1">The sequence shown here is derived from an EMBL/GenBank/DDBJ whole genome shotgun (WGS) entry which is preliminary data.</text>
</comment>